<dbReference type="AlphaFoldDB" id="A0A1M5P563"/>
<dbReference type="Proteomes" id="UP000242520">
    <property type="component" value="Unassembled WGS sequence"/>
</dbReference>
<proteinExistence type="predicted"/>
<dbReference type="RefSeq" id="WP_072723158.1">
    <property type="nucleotide sequence ID" value="NZ_FQXH01000005.1"/>
</dbReference>
<accession>A0A1M5P563</accession>
<reference evidence="2" key="1">
    <citation type="submission" date="2016-11" db="EMBL/GenBank/DDBJ databases">
        <authorList>
            <person name="Varghese N."/>
            <person name="Submissions S."/>
        </authorList>
    </citation>
    <scope>NUCLEOTIDE SEQUENCE [LARGE SCALE GENOMIC DNA]</scope>
    <source>
        <strain evidence="2">DSM 15285</strain>
    </source>
</reference>
<dbReference type="OrthoDB" id="1757535at2"/>
<evidence type="ECO:0000313" key="1">
    <source>
        <dbReference type="EMBL" id="SHG96353.1"/>
    </source>
</evidence>
<sequence length="74" mass="8776">MNKLNDLLRLNKHIQIEFIKELEIVKILYKGNVISSIPFKHTSIESNPDIIYNYITSLENINLYIPKVYIKENK</sequence>
<protein>
    <submittedName>
        <fullName evidence="1">Uncharacterized protein</fullName>
    </submittedName>
</protein>
<name>A0A1M5P563_9FIRM</name>
<gene>
    <name evidence="1" type="ORF">SAMN02744040_00369</name>
</gene>
<organism evidence="1 2">
    <name type="scientific">Tepidibacter thalassicus DSM 15285</name>
    <dbReference type="NCBI Taxonomy" id="1123350"/>
    <lineage>
        <taxon>Bacteria</taxon>
        <taxon>Bacillati</taxon>
        <taxon>Bacillota</taxon>
        <taxon>Clostridia</taxon>
        <taxon>Peptostreptococcales</taxon>
        <taxon>Peptostreptococcaceae</taxon>
        <taxon>Tepidibacter</taxon>
    </lineage>
</organism>
<keyword evidence="2" id="KW-1185">Reference proteome</keyword>
<dbReference type="EMBL" id="FQXH01000005">
    <property type="protein sequence ID" value="SHG96353.1"/>
    <property type="molecule type" value="Genomic_DNA"/>
</dbReference>
<evidence type="ECO:0000313" key="2">
    <source>
        <dbReference type="Proteomes" id="UP000242520"/>
    </source>
</evidence>